<dbReference type="PANTHER" id="PTHR35006:SF1">
    <property type="entry name" value="BLL2941 PROTEIN"/>
    <property type="match status" value="1"/>
</dbReference>
<dbReference type="CDD" id="cd07262">
    <property type="entry name" value="VOC_like"/>
    <property type="match status" value="1"/>
</dbReference>
<reference evidence="2" key="1">
    <citation type="submission" date="2023-07" db="EMBL/GenBank/DDBJ databases">
        <title>Genome content predicts the carbon catabolic preferences of heterotrophic bacteria.</title>
        <authorList>
            <person name="Gralka M."/>
        </authorList>
    </citation>
    <scope>NUCLEOTIDE SEQUENCE</scope>
    <source>
        <strain evidence="2">I2M16</strain>
    </source>
</reference>
<dbReference type="InterPro" id="IPR037523">
    <property type="entry name" value="VOC_core"/>
</dbReference>
<dbReference type="PROSITE" id="PS51819">
    <property type="entry name" value="VOC"/>
    <property type="match status" value="1"/>
</dbReference>
<organism evidence="2 3">
    <name type="scientific">Neptunomonas phycophila</name>
    <dbReference type="NCBI Taxonomy" id="1572645"/>
    <lineage>
        <taxon>Bacteria</taxon>
        <taxon>Pseudomonadati</taxon>
        <taxon>Pseudomonadota</taxon>
        <taxon>Gammaproteobacteria</taxon>
        <taxon>Oceanospirillales</taxon>
        <taxon>Oceanospirillaceae</taxon>
        <taxon>Neptunomonas</taxon>
    </lineage>
</organism>
<feature type="domain" description="VOC" evidence="1">
    <location>
        <begin position="2"/>
        <end position="125"/>
    </location>
</feature>
<dbReference type="EMBL" id="JAUOPG010000002">
    <property type="protein sequence ID" value="MDO6452750.1"/>
    <property type="molecule type" value="Genomic_DNA"/>
</dbReference>
<evidence type="ECO:0000313" key="2">
    <source>
        <dbReference type="EMBL" id="MDO6452750.1"/>
    </source>
</evidence>
<evidence type="ECO:0000259" key="1">
    <source>
        <dbReference type="PROSITE" id="PS51819"/>
    </source>
</evidence>
<dbReference type="PANTHER" id="PTHR35006">
    <property type="entry name" value="GLYOXALASE FAMILY PROTEIN (AFU_ORTHOLOGUE AFUA_5G14830)"/>
    <property type="match status" value="1"/>
</dbReference>
<dbReference type="InterPro" id="IPR004360">
    <property type="entry name" value="Glyas_Fos-R_dOase_dom"/>
</dbReference>
<protein>
    <submittedName>
        <fullName evidence="2">VOC family protein</fullName>
    </submittedName>
</protein>
<dbReference type="Gene3D" id="3.10.180.10">
    <property type="entry name" value="2,3-Dihydroxybiphenyl 1,2-Dioxygenase, domain 1"/>
    <property type="match status" value="1"/>
</dbReference>
<sequence>MMFSHIMVGVNDMQASRDFYDAVLATMGHAPGVMDDKGRCLYITDTGIFALTKPINGEPAFHGNGCTIGFAAASPEIADKWHEVGLANGGTACENPPGKRESGLGDLYLAYLLDPAGNKLCALHLLG</sequence>
<evidence type="ECO:0000313" key="3">
    <source>
        <dbReference type="Proteomes" id="UP001169862"/>
    </source>
</evidence>
<dbReference type="InterPro" id="IPR029068">
    <property type="entry name" value="Glyas_Bleomycin-R_OHBP_Dase"/>
</dbReference>
<name>A0AAW7XFF0_9GAMM</name>
<dbReference type="RefSeq" id="WP_343288559.1">
    <property type="nucleotide sequence ID" value="NZ_JAHHDZ010000015.1"/>
</dbReference>
<accession>A0AAW7XFF0</accession>
<dbReference type="Pfam" id="PF00903">
    <property type="entry name" value="Glyoxalase"/>
    <property type="match status" value="1"/>
</dbReference>
<dbReference type="AlphaFoldDB" id="A0AAW7XFF0"/>
<dbReference type="Proteomes" id="UP001169862">
    <property type="component" value="Unassembled WGS sequence"/>
</dbReference>
<proteinExistence type="predicted"/>
<gene>
    <name evidence="2" type="ORF">Q4490_04150</name>
</gene>
<comment type="caution">
    <text evidence="2">The sequence shown here is derived from an EMBL/GenBank/DDBJ whole genome shotgun (WGS) entry which is preliminary data.</text>
</comment>
<dbReference type="SUPFAM" id="SSF54593">
    <property type="entry name" value="Glyoxalase/Bleomycin resistance protein/Dihydroxybiphenyl dioxygenase"/>
    <property type="match status" value="1"/>
</dbReference>